<protein>
    <submittedName>
        <fullName evidence="1">Uncharacterized protein</fullName>
    </submittedName>
</protein>
<comment type="caution">
    <text evidence="1">The sequence shown here is derived from an EMBL/GenBank/DDBJ whole genome shotgun (WGS) entry which is preliminary data.</text>
</comment>
<gene>
    <name evidence="1" type="ORF">LCGC14_1677470</name>
</gene>
<name>A0A0F9K592_9ZZZZ</name>
<sequence length="104" mass="12267">MSSDTPSPQKRLQDARERGVRPSLCVGDIFKRRNRLGKRRCDRLFVVLGIGRRMCGTMYFTHGIPDMTYDGEDYVRIKEYKRKRALVMPVQRKQLWFTGKQLSL</sequence>
<reference evidence="1" key="1">
    <citation type="journal article" date="2015" name="Nature">
        <title>Complex archaea that bridge the gap between prokaryotes and eukaryotes.</title>
        <authorList>
            <person name="Spang A."/>
            <person name="Saw J.H."/>
            <person name="Jorgensen S.L."/>
            <person name="Zaremba-Niedzwiedzka K."/>
            <person name="Martijn J."/>
            <person name="Lind A.E."/>
            <person name="van Eijk R."/>
            <person name="Schleper C."/>
            <person name="Guy L."/>
            <person name="Ettema T.J."/>
        </authorList>
    </citation>
    <scope>NUCLEOTIDE SEQUENCE</scope>
</reference>
<evidence type="ECO:0000313" key="1">
    <source>
        <dbReference type="EMBL" id="KKM17263.1"/>
    </source>
</evidence>
<dbReference type="AlphaFoldDB" id="A0A0F9K592"/>
<dbReference type="EMBL" id="LAZR01014494">
    <property type="protein sequence ID" value="KKM17263.1"/>
    <property type="molecule type" value="Genomic_DNA"/>
</dbReference>
<proteinExistence type="predicted"/>
<accession>A0A0F9K592</accession>
<organism evidence="1">
    <name type="scientific">marine sediment metagenome</name>
    <dbReference type="NCBI Taxonomy" id="412755"/>
    <lineage>
        <taxon>unclassified sequences</taxon>
        <taxon>metagenomes</taxon>
        <taxon>ecological metagenomes</taxon>
    </lineage>
</organism>